<dbReference type="PANTHER" id="PTHR43157:SF22">
    <property type="entry name" value="SHORT-CHAIN DEHYDROGENASE_REDUCTASE PHMF"/>
    <property type="match status" value="1"/>
</dbReference>
<reference evidence="2" key="1">
    <citation type="submission" date="2018-12" db="EMBL/GenBank/DDBJ databases">
        <authorList>
            <person name="Syme R.A."/>
            <person name="Farfan-Caceres L."/>
            <person name="Lichtenzveig J."/>
        </authorList>
    </citation>
    <scope>NUCLEOTIDE SEQUENCE</scope>
    <source>
        <strain evidence="2">Al4</strain>
    </source>
</reference>
<sequence length="337" mass="37394">MAALVRMFKNKWITPPRPTTEDYSGRIIIVTGATSGIGKEAAYKFAALGASQVIIAARDLKKGESTKAELAKRLGRDDQLQVWELDMMSYDSVVAFADRAHELEHLDVAILNAGLHRASYHVGEQGWEEDLQVNTLSSVLLGVLLLAKLRQSKHYTGKIPVLEFVNSGLHQSAVVSIDVRQKPSILEHYNQRENFKEVSQYKYSKVFLMYATNRLASEISSAEVIITSICPGVVNSHLGRDHFFPGVFILAAVVVFLIMKSPSQGANVVLSGATQGEAVHGRFWQSDQIQPVPVAVRGAEMKELGSRVWDEIVETLKKEVPQFEKSLEAALFQDQME</sequence>
<dbReference type="GO" id="GO:0016491">
    <property type="term" value="F:oxidoreductase activity"/>
    <property type="evidence" value="ECO:0007669"/>
    <property type="project" value="UniProtKB-KW"/>
</dbReference>
<dbReference type="OrthoDB" id="542013at2759"/>
<name>A0A8H7J8M8_9PLEO</name>
<dbReference type="EMBL" id="RZGK01000006">
    <property type="protein sequence ID" value="KAF9698570.1"/>
    <property type="molecule type" value="Genomic_DNA"/>
</dbReference>
<protein>
    <recommendedName>
        <fullName evidence="4">NAD(P)-binding protein</fullName>
    </recommendedName>
</protein>
<organism evidence="2 3">
    <name type="scientific">Ascochyta lentis</name>
    <dbReference type="NCBI Taxonomy" id="205686"/>
    <lineage>
        <taxon>Eukaryota</taxon>
        <taxon>Fungi</taxon>
        <taxon>Dikarya</taxon>
        <taxon>Ascomycota</taxon>
        <taxon>Pezizomycotina</taxon>
        <taxon>Dothideomycetes</taxon>
        <taxon>Pleosporomycetidae</taxon>
        <taxon>Pleosporales</taxon>
        <taxon>Pleosporineae</taxon>
        <taxon>Didymellaceae</taxon>
        <taxon>Ascochyta</taxon>
    </lineage>
</organism>
<keyword evidence="1" id="KW-0560">Oxidoreductase</keyword>
<dbReference type="Gene3D" id="3.40.50.720">
    <property type="entry name" value="NAD(P)-binding Rossmann-like Domain"/>
    <property type="match status" value="1"/>
</dbReference>
<dbReference type="AlphaFoldDB" id="A0A8H7J8M8"/>
<accession>A0A8H7J8M8</accession>
<dbReference type="InterPro" id="IPR002347">
    <property type="entry name" value="SDR_fam"/>
</dbReference>
<dbReference type="InterPro" id="IPR036291">
    <property type="entry name" value="NAD(P)-bd_dom_sf"/>
</dbReference>
<dbReference type="SUPFAM" id="SSF51735">
    <property type="entry name" value="NAD(P)-binding Rossmann-fold domains"/>
    <property type="match status" value="1"/>
</dbReference>
<evidence type="ECO:0000313" key="3">
    <source>
        <dbReference type="Proteomes" id="UP000651452"/>
    </source>
</evidence>
<evidence type="ECO:0000313" key="2">
    <source>
        <dbReference type="EMBL" id="KAF9698570.1"/>
    </source>
</evidence>
<dbReference type="Proteomes" id="UP000651452">
    <property type="component" value="Unassembled WGS sequence"/>
</dbReference>
<gene>
    <name evidence="2" type="ORF">EKO04_003846</name>
</gene>
<dbReference type="PRINTS" id="PR00081">
    <property type="entry name" value="GDHRDH"/>
</dbReference>
<keyword evidence="3" id="KW-1185">Reference proteome</keyword>
<dbReference type="Pfam" id="PF00106">
    <property type="entry name" value="adh_short"/>
    <property type="match status" value="1"/>
</dbReference>
<proteinExistence type="predicted"/>
<dbReference type="PANTHER" id="PTHR43157">
    <property type="entry name" value="PHOSPHATIDYLINOSITOL-GLYCAN BIOSYNTHESIS CLASS F PROTEIN-RELATED"/>
    <property type="match status" value="1"/>
</dbReference>
<reference evidence="2" key="2">
    <citation type="submission" date="2020-09" db="EMBL/GenBank/DDBJ databases">
        <title>Reference genome assembly for Australian Ascochyta lentis isolate Al4.</title>
        <authorList>
            <person name="Lee R.C."/>
            <person name="Farfan-Caceres L.M."/>
            <person name="Debler J.W."/>
            <person name="Williams A.H."/>
            <person name="Henares B.M."/>
        </authorList>
    </citation>
    <scope>NUCLEOTIDE SEQUENCE</scope>
    <source>
        <strain evidence="2">Al4</strain>
    </source>
</reference>
<evidence type="ECO:0008006" key="4">
    <source>
        <dbReference type="Google" id="ProtNLM"/>
    </source>
</evidence>
<comment type="caution">
    <text evidence="2">The sequence shown here is derived from an EMBL/GenBank/DDBJ whole genome shotgun (WGS) entry which is preliminary data.</text>
</comment>
<evidence type="ECO:0000256" key="1">
    <source>
        <dbReference type="ARBA" id="ARBA00023002"/>
    </source>
</evidence>